<evidence type="ECO:0000256" key="6">
    <source>
        <dbReference type="ARBA" id="ARBA00056644"/>
    </source>
</evidence>
<dbReference type="GO" id="GO:0006457">
    <property type="term" value="P:protein folding"/>
    <property type="evidence" value="ECO:0007669"/>
    <property type="project" value="InterPro"/>
</dbReference>
<evidence type="ECO:0000256" key="3">
    <source>
        <dbReference type="ARBA" id="ARBA00022729"/>
    </source>
</evidence>
<protein>
    <recommendedName>
        <fullName evidence="7">Peptidyl-prolyl cis-trans isomerase</fullName>
        <shortName evidence="7">PPIase</shortName>
        <ecNumber evidence="7">5.2.1.8</ecNumber>
    </recommendedName>
</protein>
<dbReference type="EC" id="5.2.1.8" evidence="7"/>
<keyword evidence="11" id="KW-1185">Reference proteome</keyword>
<keyword evidence="5 7" id="KW-0413">Isomerase</keyword>
<dbReference type="InterPro" id="IPR002130">
    <property type="entry name" value="Cyclophilin-type_PPIase_dom"/>
</dbReference>
<feature type="transmembrane region" description="Helical" evidence="8">
    <location>
        <begin position="202"/>
        <end position="226"/>
    </location>
</feature>
<feature type="chain" id="PRO_5043090870" description="Peptidyl-prolyl cis-trans isomerase" evidence="7">
    <location>
        <begin position="20"/>
        <end position="232"/>
    </location>
</feature>
<dbReference type="Proteomes" id="UP001497644">
    <property type="component" value="Chromosome 6"/>
</dbReference>
<keyword evidence="8" id="KW-1133">Transmembrane helix</keyword>
<feature type="signal peptide" evidence="7">
    <location>
        <begin position="1"/>
        <end position="19"/>
    </location>
</feature>
<dbReference type="FunFam" id="2.40.100.10:FF:000019">
    <property type="entry name" value="Peptidyl-prolyl cis-trans isomerase"/>
    <property type="match status" value="1"/>
</dbReference>
<dbReference type="PROSITE" id="PS50072">
    <property type="entry name" value="CSA_PPIASE_2"/>
    <property type="match status" value="1"/>
</dbReference>
<dbReference type="Gene3D" id="2.40.100.10">
    <property type="entry name" value="Cyclophilin-like"/>
    <property type="match status" value="1"/>
</dbReference>
<evidence type="ECO:0000259" key="9">
    <source>
        <dbReference type="PROSITE" id="PS50072"/>
    </source>
</evidence>
<dbReference type="InterPro" id="IPR020892">
    <property type="entry name" value="Cyclophilin-type_PPIase_CS"/>
</dbReference>
<dbReference type="PROSITE" id="PS00170">
    <property type="entry name" value="CSA_PPIASE_1"/>
    <property type="match status" value="1"/>
</dbReference>
<comment type="similarity">
    <text evidence="2 7">Belongs to the cyclophilin-type PPIase family.</text>
</comment>
<sequence length="232" mass="25613">MKCLLTIVILVTAASTIEARTFLVTDQVYLDIMIDNHPVGRIIIGLFGDIAPKTVHNFITFATTGVAGKKYAGTKFHRVIKKFMIQGGDVENGDGTGSISIYGKYFDDETFEVKHSGPLFVSMANSGKNTNGCQFFITTVATPWLDDHHTIFGKVVNGEDLVFKIGQTQTDSDDVPLVPVIIYDSGTLPTEHYTISDNPYDAWAWIKATCIPLGFSFSILAVFHYMMKQLDV</sequence>
<evidence type="ECO:0000313" key="10">
    <source>
        <dbReference type="EMBL" id="CAL1685709.1"/>
    </source>
</evidence>
<dbReference type="AlphaFoldDB" id="A0AAV2P145"/>
<dbReference type="PANTHER" id="PTHR11071:SF561">
    <property type="entry name" value="PEPTIDYL-PROLYL CIS-TRANS ISOMERASE D-RELATED"/>
    <property type="match status" value="1"/>
</dbReference>
<dbReference type="SUPFAM" id="SSF50891">
    <property type="entry name" value="Cyclophilin-like"/>
    <property type="match status" value="1"/>
</dbReference>
<dbReference type="InterPro" id="IPR029000">
    <property type="entry name" value="Cyclophilin-like_dom_sf"/>
</dbReference>
<comment type="function">
    <text evidence="6">PPIases accelerate the folding of proteins. It catalyzes the cis-trans isomerization of proline imidic peptide bonds in oligopeptides. Acts on the folding of rhodopsin RH1 and RH2 (but not RH3) and is required for visual transduction.</text>
</comment>
<dbReference type="Pfam" id="PF00160">
    <property type="entry name" value="Pro_isomerase"/>
    <property type="match status" value="1"/>
</dbReference>
<reference evidence="10" key="1">
    <citation type="submission" date="2024-04" db="EMBL/GenBank/DDBJ databases">
        <authorList>
            <consortium name="Molecular Ecology Group"/>
        </authorList>
    </citation>
    <scope>NUCLEOTIDE SEQUENCE</scope>
</reference>
<keyword evidence="4 7" id="KW-0697">Rotamase</keyword>
<dbReference type="GO" id="GO:0016018">
    <property type="term" value="F:cyclosporin A binding"/>
    <property type="evidence" value="ECO:0007669"/>
    <property type="project" value="TreeGrafter"/>
</dbReference>
<dbReference type="PRINTS" id="PR00153">
    <property type="entry name" value="CSAPPISMRASE"/>
</dbReference>
<evidence type="ECO:0000256" key="8">
    <source>
        <dbReference type="SAM" id="Phobius"/>
    </source>
</evidence>
<accession>A0AAV2P145</accession>
<evidence type="ECO:0000256" key="1">
    <source>
        <dbReference type="ARBA" id="ARBA00000971"/>
    </source>
</evidence>
<keyword evidence="3 7" id="KW-0732">Signal</keyword>
<dbReference type="GO" id="GO:0005737">
    <property type="term" value="C:cytoplasm"/>
    <property type="evidence" value="ECO:0007669"/>
    <property type="project" value="TreeGrafter"/>
</dbReference>
<feature type="domain" description="PPIase cyclophilin-type" evidence="9">
    <location>
        <begin position="29"/>
        <end position="187"/>
    </location>
</feature>
<evidence type="ECO:0000256" key="4">
    <source>
        <dbReference type="ARBA" id="ARBA00023110"/>
    </source>
</evidence>
<evidence type="ECO:0000256" key="5">
    <source>
        <dbReference type="ARBA" id="ARBA00023235"/>
    </source>
</evidence>
<keyword evidence="8" id="KW-0472">Membrane</keyword>
<evidence type="ECO:0000313" key="11">
    <source>
        <dbReference type="Proteomes" id="UP001497644"/>
    </source>
</evidence>
<dbReference type="EMBL" id="OZ034829">
    <property type="protein sequence ID" value="CAL1685709.1"/>
    <property type="molecule type" value="Genomic_DNA"/>
</dbReference>
<dbReference type="PANTHER" id="PTHR11071">
    <property type="entry name" value="PEPTIDYL-PROLYL CIS-TRANS ISOMERASE"/>
    <property type="match status" value="1"/>
</dbReference>
<proteinExistence type="inferred from homology"/>
<name>A0AAV2P145_9HYME</name>
<gene>
    <name evidence="10" type="ORF">LPLAT_LOCUS11135</name>
</gene>
<keyword evidence="8" id="KW-0812">Transmembrane</keyword>
<organism evidence="10 11">
    <name type="scientific">Lasius platythorax</name>
    <dbReference type="NCBI Taxonomy" id="488582"/>
    <lineage>
        <taxon>Eukaryota</taxon>
        <taxon>Metazoa</taxon>
        <taxon>Ecdysozoa</taxon>
        <taxon>Arthropoda</taxon>
        <taxon>Hexapoda</taxon>
        <taxon>Insecta</taxon>
        <taxon>Pterygota</taxon>
        <taxon>Neoptera</taxon>
        <taxon>Endopterygota</taxon>
        <taxon>Hymenoptera</taxon>
        <taxon>Apocrita</taxon>
        <taxon>Aculeata</taxon>
        <taxon>Formicoidea</taxon>
        <taxon>Formicidae</taxon>
        <taxon>Formicinae</taxon>
        <taxon>Lasius</taxon>
        <taxon>Lasius</taxon>
    </lineage>
</organism>
<evidence type="ECO:0000256" key="2">
    <source>
        <dbReference type="ARBA" id="ARBA00007365"/>
    </source>
</evidence>
<comment type="catalytic activity">
    <reaction evidence="1 7">
        <text>[protein]-peptidylproline (omega=180) = [protein]-peptidylproline (omega=0)</text>
        <dbReference type="Rhea" id="RHEA:16237"/>
        <dbReference type="Rhea" id="RHEA-COMP:10747"/>
        <dbReference type="Rhea" id="RHEA-COMP:10748"/>
        <dbReference type="ChEBI" id="CHEBI:83833"/>
        <dbReference type="ChEBI" id="CHEBI:83834"/>
        <dbReference type="EC" id="5.2.1.8"/>
    </reaction>
</comment>
<evidence type="ECO:0000256" key="7">
    <source>
        <dbReference type="RuleBase" id="RU363019"/>
    </source>
</evidence>
<dbReference type="GO" id="GO:0003755">
    <property type="term" value="F:peptidyl-prolyl cis-trans isomerase activity"/>
    <property type="evidence" value="ECO:0007669"/>
    <property type="project" value="UniProtKB-UniRule"/>
</dbReference>